<organism evidence="6">
    <name type="scientific">Gongylonema pulchrum</name>
    <dbReference type="NCBI Taxonomy" id="637853"/>
    <lineage>
        <taxon>Eukaryota</taxon>
        <taxon>Metazoa</taxon>
        <taxon>Ecdysozoa</taxon>
        <taxon>Nematoda</taxon>
        <taxon>Chromadorea</taxon>
        <taxon>Rhabditida</taxon>
        <taxon>Spirurina</taxon>
        <taxon>Spiruromorpha</taxon>
        <taxon>Spiruroidea</taxon>
        <taxon>Gongylonematidae</taxon>
        <taxon>Gongylonema</taxon>
    </lineage>
</organism>
<keyword evidence="3" id="KW-0460">Magnesium</keyword>
<proteinExistence type="predicted"/>
<reference evidence="6" key="1">
    <citation type="submission" date="2016-06" db="UniProtKB">
        <authorList>
            <consortium name="WormBaseParasite"/>
        </authorList>
    </citation>
    <scope>IDENTIFICATION</scope>
</reference>
<feature type="transmembrane region" description="Helical" evidence="4">
    <location>
        <begin position="20"/>
        <end position="47"/>
    </location>
</feature>
<dbReference type="GO" id="GO:0005886">
    <property type="term" value="C:plasma membrane"/>
    <property type="evidence" value="ECO:0007669"/>
    <property type="project" value="TreeGrafter"/>
</dbReference>
<dbReference type="InterPro" id="IPR023298">
    <property type="entry name" value="ATPase_P-typ_TM_dom_sf"/>
</dbReference>
<evidence type="ECO:0000256" key="4">
    <source>
        <dbReference type="SAM" id="Phobius"/>
    </source>
</evidence>
<keyword evidence="4" id="KW-0472">Membrane</keyword>
<dbReference type="AlphaFoldDB" id="A0A183DXG4"/>
<keyword evidence="4" id="KW-1133">Transmembrane helix</keyword>
<feature type="domain" description="Cation-transporting P-type ATPase C-terminal" evidence="5">
    <location>
        <begin position="2"/>
        <end position="78"/>
    </location>
</feature>
<dbReference type="PANTHER" id="PTHR24093">
    <property type="entry name" value="CATION TRANSPORTING ATPASE"/>
    <property type="match status" value="1"/>
</dbReference>
<keyword evidence="4" id="KW-0812">Transmembrane</keyword>
<comment type="subcellular location">
    <subcellularLocation>
        <location evidence="1">Endomembrane system</location>
        <topology evidence="1">Multi-pass membrane protein</topology>
    </subcellularLocation>
</comment>
<evidence type="ECO:0000259" key="5">
    <source>
        <dbReference type="Pfam" id="PF00689"/>
    </source>
</evidence>
<keyword evidence="2" id="KW-0479">Metal-binding</keyword>
<evidence type="ECO:0000313" key="6">
    <source>
        <dbReference type="WBParaSite" id="GPUH_0001342001-mRNA-1"/>
    </source>
</evidence>
<evidence type="ECO:0000256" key="3">
    <source>
        <dbReference type="ARBA" id="ARBA00022842"/>
    </source>
</evidence>
<accession>A0A183DXG4</accession>
<dbReference type="WBParaSite" id="GPUH_0001342001-mRNA-1">
    <property type="protein sequence ID" value="GPUH_0001342001-mRNA-1"/>
    <property type="gene ID" value="GPUH_0001342001"/>
</dbReference>
<evidence type="ECO:0000256" key="1">
    <source>
        <dbReference type="ARBA" id="ARBA00004127"/>
    </source>
</evidence>
<dbReference type="Pfam" id="PF00689">
    <property type="entry name" value="Cation_ATPase_C"/>
    <property type="match status" value="1"/>
</dbReference>
<dbReference type="GO" id="GO:0046872">
    <property type="term" value="F:metal ion binding"/>
    <property type="evidence" value="ECO:0007669"/>
    <property type="project" value="UniProtKB-KW"/>
</dbReference>
<dbReference type="GO" id="GO:0005388">
    <property type="term" value="F:P-type calcium transporter activity"/>
    <property type="evidence" value="ECO:0007669"/>
    <property type="project" value="TreeGrafter"/>
</dbReference>
<dbReference type="InterPro" id="IPR006068">
    <property type="entry name" value="ATPase_P-typ_cation-transptr_C"/>
</dbReference>
<dbReference type="GO" id="GO:0051480">
    <property type="term" value="P:regulation of cytosolic calcium ion concentration"/>
    <property type="evidence" value="ECO:0007669"/>
    <property type="project" value="TreeGrafter"/>
</dbReference>
<feature type="transmembrane region" description="Helical" evidence="4">
    <location>
        <begin position="59"/>
        <end position="81"/>
    </location>
</feature>
<dbReference type="Gene3D" id="1.20.1110.10">
    <property type="entry name" value="Calcium-transporting ATPase, transmembrane domain"/>
    <property type="match status" value="1"/>
</dbReference>
<name>A0A183DXG4_9BILA</name>
<dbReference type="SUPFAM" id="SSF81665">
    <property type="entry name" value="Calcium ATPase, transmembrane domain M"/>
    <property type="match status" value="1"/>
</dbReference>
<sequence>LMTLMNEINSRKVHGERNVFKGLFTNPIFCVIWILTLVSQVLIVQFGGAWVSTAPLNEVHWGVCLACALGTLIWGQVRFFFKLLCVFCNYAMRKTHTGESMSVCAQGLCTDFSSRDLRKLQG</sequence>
<dbReference type="GO" id="GO:0012505">
    <property type="term" value="C:endomembrane system"/>
    <property type="evidence" value="ECO:0007669"/>
    <property type="project" value="UniProtKB-SubCell"/>
</dbReference>
<protein>
    <submittedName>
        <fullName evidence="6">Cation_ATPase_C domain-containing protein</fullName>
    </submittedName>
</protein>
<evidence type="ECO:0000256" key="2">
    <source>
        <dbReference type="ARBA" id="ARBA00022723"/>
    </source>
</evidence>
<dbReference type="PANTHER" id="PTHR24093:SF369">
    <property type="entry name" value="CALCIUM-TRANSPORTING ATPASE"/>
    <property type="match status" value="1"/>
</dbReference>